<dbReference type="SUPFAM" id="SSF53807">
    <property type="entry name" value="Helical backbone' metal receptor"/>
    <property type="match status" value="1"/>
</dbReference>
<dbReference type="PANTHER" id="PTHR42953:SF3">
    <property type="entry name" value="HIGH-AFFINITY ZINC UPTAKE SYSTEM PROTEIN ZNUA"/>
    <property type="match status" value="1"/>
</dbReference>
<evidence type="ECO:0000256" key="3">
    <source>
        <dbReference type="ARBA" id="ARBA00022729"/>
    </source>
</evidence>
<reference evidence="7 8" key="1">
    <citation type="submission" date="2015-04" db="EMBL/GenBank/DDBJ databases">
        <title>Draft genome sequence of bacteremic isolate Catabacter hongkongensis type strain HKU16T.</title>
        <authorList>
            <person name="Lau S.K."/>
            <person name="Teng J.L."/>
            <person name="Huang Y."/>
            <person name="Curreem S.O."/>
            <person name="Tsui S.K."/>
            <person name="Woo P.C."/>
        </authorList>
    </citation>
    <scope>NUCLEOTIDE SEQUENCE [LARGE SCALE GENOMIC DNA]</scope>
    <source>
        <strain evidence="7 8">HKU16</strain>
    </source>
</reference>
<evidence type="ECO:0000256" key="5">
    <source>
        <dbReference type="SAM" id="MobiDB-lite"/>
    </source>
</evidence>
<gene>
    <name evidence="7" type="ORF">CHK_1782</name>
</gene>
<dbReference type="PANTHER" id="PTHR42953">
    <property type="entry name" value="HIGH-AFFINITY ZINC UPTAKE SYSTEM PROTEIN ZNUA-RELATED"/>
    <property type="match status" value="1"/>
</dbReference>
<dbReference type="Gene3D" id="3.40.50.1980">
    <property type="entry name" value="Nitrogenase molybdenum iron protein domain"/>
    <property type="match status" value="2"/>
</dbReference>
<dbReference type="GO" id="GO:0007155">
    <property type="term" value="P:cell adhesion"/>
    <property type="evidence" value="ECO:0007669"/>
    <property type="project" value="InterPro"/>
</dbReference>
<feature type="chain" id="PRO_5039201206" evidence="6">
    <location>
        <begin position="25"/>
        <end position="362"/>
    </location>
</feature>
<protein>
    <submittedName>
        <fullName evidence="7">Zinc ABC transporter, periplasmic-binding protein ZnuA</fullName>
    </submittedName>
</protein>
<dbReference type="InterPro" id="IPR006129">
    <property type="entry name" value="AdhesinB"/>
</dbReference>
<dbReference type="PATRIC" id="fig|270498.16.peg.1051"/>
<evidence type="ECO:0000256" key="4">
    <source>
        <dbReference type="RuleBase" id="RU003512"/>
    </source>
</evidence>
<name>A0A0M2NJQ6_9FIRM</name>
<feature type="compositionally biased region" description="Basic and acidic residues" evidence="5">
    <location>
        <begin position="42"/>
        <end position="54"/>
    </location>
</feature>
<proteinExistence type="inferred from homology"/>
<dbReference type="InterPro" id="IPR006127">
    <property type="entry name" value="ZnuA-like"/>
</dbReference>
<keyword evidence="3 6" id="KW-0732">Signal</keyword>
<dbReference type="PRINTS" id="PR00691">
    <property type="entry name" value="ADHESINB"/>
</dbReference>
<feature type="compositionally biased region" description="Basic and acidic residues" evidence="5">
    <location>
        <begin position="158"/>
        <end position="184"/>
    </location>
</feature>
<dbReference type="AlphaFoldDB" id="A0A0M2NJQ6"/>
<feature type="region of interest" description="Disordered" evidence="5">
    <location>
        <begin position="34"/>
        <end position="54"/>
    </location>
</feature>
<evidence type="ECO:0000313" key="7">
    <source>
        <dbReference type="EMBL" id="KKI50667.1"/>
    </source>
</evidence>
<feature type="region of interest" description="Disordered" evidence="5">
    <location>
        <begin position="152"/>
        <end position="193"/>
    </location>
</feature>
<dbReference type="EMBL" id="LAYJ01000102">
    <property type="protein sequence ID" value="KKI50667.1"/>
    <property type="molecule type" value="Genomic_DNA"/>
</dbReference>
<dbReference type="PRINTS" id="PR00690">
    <property type="entry name" value="ADHESNFAMILY"/>
</dbReference>
<evidence type="ECO:0000256" key="2">
    <source>
        <dbReference type="ARBA" id="ARBA00022448"/>
    </source>
</evidence>
<keyword evidence="8" id="KW-1185">Reference proteome</keyword>
<feature type="signal peptide" evidence="6">
    <location>
        <begin position="1"/>
        <end position="24"/>
    </location>
</feature>
<dbReference type="GO" id="GO:0030001">
    <property type="term" value="P:metal ion transport"/>
    <property type="evidence" value="ECO:0007669"/>
    <property type="project" value="InterPro"/>
</dbReference>
<organism evidence="7 8">
    <name type="scientific">Christensenella hongkongensis</name>
    <dbReference type="NCBI Taxonomy" id="270498"/>
    <lineage>
        <taxon>Bacteria</taxon>
        <taxon>Bacillati</taxon>
        <taxon>Bacillota</taxon>
        <taxon>Clostridia</taxon>
        <taxon>Christensenellales</taxon>
        <taxon>Christensenellaceae</taxon>
        <taxon>Christensenella</taxon>
    </lineage>
</organism>
<dbReference type="OrthoDB" id="9810636at2"/>
<comment type="caution">
    <text evidence="7">The sequence shown here is derived from an EMBL/GenBank/DDBJ whole genome shotgun (WGS) entry which is preliminary data.</text>
</comment>
<dbReference type="Proteomes" id="UP000034076">
    <property type="component" value="Unassembled WGS sequence"/>
</dbReference>
<evidence type="ECO:0000256" key="1">
    <source>
        <dbReference type="ARBA" id="ARBA00011028"/>
    </source>
</evidence>
<dbReference type="InterPro" id="IPR050492">
    <property type="entry name" value="Bact_metal-bind_prot9"/>
</dbReference>
<dbReference type="RefSeq" id="WP_046443654.1">
    <property type="nucleotide sequence ID" value="NZ_LAYJ01000102.1"/>
</dbReference>
<dbReference type="Pfam" id="PF01297">
    <property type="entry name" value="ZnuA"/>
    <property type="match status" value="1"/>
</dbReference>
<sequence length="362" mass="40502">MKKIILLFISIVFVLAVFSACSNAPVSPAEIKTNAQATESGVPKEKKTTGQRQEEKIKVVTTNFPQYDFVRQIAGDNVDLSMLLAPGAESHSYEPTPQDIIKIQESDLFVYTGGENDVWVDQILESMGDDKPQTFKLTDCVDLVEEELVEGMEDDHDHEEHGAEEDHPEADAHDHESGEHSHSDEDAEYDEHVWTSPKNSIEIVRKLTDALSGLDDKNKAVYEKNRDNYIVELEKLDQQFADVVKNAARKTVVFGDRFPFRYFADEYGLTYYAAFPGCSTETEPSASTVAFLIDKVKSEHIPVVFHIELSNEKMADTICAETGAKKLLFHACHNVSKEDFDKGATYLGLMEGNVSALREALN</sequence>
<dbReference type="PROSITE" id="PS51257">
    <property type="entry name" value="PROKAR_LIPOPROTEIN"/>
    <property type="match status" value="1"/>
</dbReference>
<dbReference type="STRING" id="270498.CHK_1782"/>
<evidence type="ECO:0000256" key="6">
    <source>
        <dbReference type="SAM" id="SignalP"/>
    </source>
</evidence>
<comment type="similarity">
    <text evidence="1 4">Belongs to the bacterial solute-binding protein 9 family.</text>
</comment>
<dbReference type="GO" id="GO:0046872">
    <property type="term" value="F:metal ion binding"/>
    <property type="evidence" value="ECO:0007669"/>
    <property type="project" value="InterPro"/>
</dbReference>
<keyword evidence="2 4" id="KW-0813">Transport</keyword>
<accession>A0A0M2NJQ6</accession>
<dbReference type="InterPro" id="IPR006128">
    <property type="entry name" value="Lipoprotein_PsaA-like"/>
</dbReference>
<evidence type="ECO:0000313" key="8">
    <source>
        <dbReference type="Proteomes" id="UP000034076"/>
    </source>
</evidence>